<dbReference type="EMBL" id="SIXC01000005">
    <property type="protein sequence ID" value="TBH80484.1"/>
    <property type="molecule type" value="Genomic_DNA"/>
</dbReference>
<dbReference type="GO" id="GO:0016740">
    <property type="term" value="F:transferase activity"/>
    <property type="evidence" value="ECO:0007669"/>
    <property type="project" value="UniProtKB-KW"/>
</dbReference>
<keyword evidence="1" id="KW-0808">Transferase</keyword>
<accession>A0A6H3FBE1</accession>
<dbReference type="Proteomes" id="UP000292919">
    <property type="component" value="Unassembled WGS sequence"/>
</dbReference>
<sequence>MPETARLILVLGMHRSGTSAWARALRVLGVDLGARLLPPLSCNPKGFFEDEDIYACNRQLLRQLGQNWSHWPPPPAVEQRRLAGGEAGAAALALLRDKCAGGAPHGLKDPRLSLLMPFWRPVLAAAALRPHCLICLRHPESVAASLARRDNLDAEQSHALWVAHTLGAITGSAGLPRMLVDYESLLRDPQAALERLSRFLRLPVDAAERAVFCNDFLDADLCHHTPTALPADPDAPTDQAPWGALALRICTALRPDPARPAPLDDMESSACTRAVGGWLAAMRQLPPPPLRAPGPEAQP</sequence>
<organism evidence="1 2">
    <name type="scientific">Desulfovibrio legallii</name>
    <dbReference type="NCBI Taxonomy" id="571438"/>
    <lineage>
        <taxon>Bacteria</taxon>
        <taxon>Pseudomonadati</taxon>
        <taxon>Thermodesulfobacteriota</taxon>
        <taxon>Desulfovibrionia</taxon>
        <taxon>Desulfovibrionales</taxon>
        <taxon>Desulfovibrionaceae</taxon>
        <taxon>Desulfovibrio</taxon>
    </lineage>
</organism>
<comment type="caution">
    <text evidence="1">The sequence shown here is derived from an EMBL/GenBank/DDBJ whole genome shotgun (WGS) entry which is preliminary data.</text>
</comment>
<name>A0A6H3FBE1_9BACT</name>
<dbReference type="SUPFAM" id="SSF52540">
    <property type="entry name" value="P-loop containing nucleoside triphosphate hydrolases"/>
    <property type="match status" value="1"/>
</dbReference>
<dbReference type="InterPro" id="IPR027417">
    <property type="entry name" value="P-loop_NTPase"/>
</dbReference>
<evidence type="ECO:0000313" key="1">
    <source>
        <dbReference type="EMBL" id="TBH80484.1"/>
    </source>
</evidence>
<protein>
    <submittedName>
        <fullName evidence="1">Glycosyl transferase family 1</fullName>
    </submittedName>
</protein>
<dbReference type="AlphaFoldDB" id="A0A6H3FBE1"/>
<gene>
    <name evidence="1" type="ORF">EB812_04940</name>
</gene>
<keyword evidence="2" id="KW-1185">Reference proteome</keyword>
<dbReference type="RefSeq" id="WP_118230568.1">
    <property type="nucleotide sequence ID" value="NZ_DBFBQU010000334.1"/>
</dbReference>
<reference evidence="1 2" key="1">
    <citation type="submission" date="2018-12" db="EMBL/GenBank/DDBJ databases">
        <title>First genome draft of Desulfovibrio legallis sp. nov.</title>
        <authorList>
            <person name="Ben Dhia O."/>
            <person name="Najjari A."/>
            <person name="Ferjani R."/>
            <person name="Fhoula I."/>
            <person name="Fardeau M.-L."/>
            <person name="Boudabbous A."/>
            <person name="Ouzari H.I."/>
        </authorList>
    </citation>
    <scope>NUCLEOTIDE SEQUENCE [LARGE SCALE GENOMIC DNA]</scope>
    <source>
        <strain evidence="1 2">H1T</strain>
    </source>
</reference>
<dbReference type="Gene3D" id="3.40.50.300">
    <property type="entry name" value="P-loop containing nucleotide triphosphate hydrolases"/>
    <property type="match status" value="1"/>
</dbReference>
<proteinExistence type="predicted"/>
<evidence type="ECO:0000313" key="2">
    <source>
        <dbReference type="Proteomes" id="UP000292919"/>
    </source>
</evidence>